<evidence type="ECO:0000313" key="2">
    <source>
        <dbReference type="Proteomes" id="UP000192796"/>
    </source>
</evidence>
<reference evidence="1 2" key="1">
    <citation type="submission" date="2016-03" db="EMBL/GenBank/DDBJ databases">
        <title>Niastella vici sp. nov., isolated from farmland soil.</title>
        <authorList>
            <person name="Chen L."/>
            <person name="Wang D."/>
            <person name="Yang S."/>
            <person name="Wang G."/>
        </authorList>
    </citation>
    <scope>NUCLEOTIDE SEQUENCE [LARGE SCALE GENOMIC DNA]</scope>
    <source>
        <strain evidence="1 2">DJ57</strain>
    </source>
</reference>
<organism evidence="1 2">
    <name type="scientific">Niastella vici</name>
    <dbReference type="NCBI Taxonomy" id="1703345"/>
    <lineage>
        <taxon>Bacteria</taxon>
        <taxon>Pseudomonadati</taxon>
        <taxon>Bacteroidota</taxon>
        <taxon>Chitinophagia</taxon>
        <taxon>Chitinophagales</taxon>
        <taxon>Chitinophagaceae</taxon>
        <taxon>Niastella</taxon>
    </lineage>
</organism>
<gene>
    <name evidence="1" type="ORF">A3860_18660</name>
</gene>
<protein>
    <submittedName>
        <fullName evidence="1">Uncharacterized protein</fullName>
    </submittedName>
</protein>
<sequence>MEYKKPLKRCLIKSIIQNKVCYLSNNCAVLANNCADSALFRESVGGKRKCEFIFKPFLVQPFLSLHCQFCDFIDFKISVLTFNY</sequence>
<dbReference type="EMBL" id="LVYD01000041">
    <property type="protein sequence ID" value="OQP64780.1"/>
    <property type="molecule type" value="Genomic_DNA"/>
</dbReference>
<dbReference type="STRING" id="1703345.A3860_18660"/>
<keyword evidence="2" id="KW-1185">Reference proteome</keyword>
<accession>A0A1V9G2H9</accession>
<evidence type="ECO:0000313" key="1">
    <source>
        <dbReference type="EMBL" id="OQP64780.1"/>
    </source>
</evidence>
<dbReference type="Proteomes" id="UP000192796">
    <property type="component" value="Unassembled WGS sequence"/>
</dbReference>
<proteinExistence type="predicted"/>
<comment type="caution">
    <text evidence="1">The sequence shown here is derived from an EMBL/GenBank/DDBJ whole genome shotgun (WGS) entry which is preliminary data.</text>
</comment>
<dbReference type="AlphaFoldDB" id="A0A1V9G2H9"/>
<name>A0A1V9G2H9_9BACT</name>